<dbReference type="InterPro" id="IPR004556">
    <property type="entry name" value="HemK-like"/>
</dbReference>
<dbReference type="PATRIC" id="fig|83552.4.peg.1380"/>
<evidence type="ECO:0000256" key="4">
    <source>
        <dbReference type="ARBA" id="ARBA00048391"/>
    </source>
</evidence>
<accession>A0A0C1EMB0</accession>
<dbReference type="CDD" id="cd02440">
    <property type="entry name" value="AdoMet_MTases"/>
    <property type="match status" value="1"/>
</dbReference>
<keyword evidence="2 5" id="KW-0808">Transferase</keyword>
<feature type="binding site" evidence="5">
    <location>
        <position position="188"/>
    </location>
    <ligand>
        <name>S-adenosyl-L-methionine</name>
        <dbReference type="ChEBI" id="CHEBI:59789"/>
    </ligand>
</feature>
<dbReference type="RefSeq" id="WP_006340172.1">
    <property type="nucleotide sequence ID" value="NZ_JSAM01000075.1"/>
</dbReference>
<comment type="catalytic activity">
    <reaction evidence="4 5">
        <text>L-glutaminyl-[peptide chain release factor] + S-adenosyl-L-methionine = N(5)-methyl-L-glutaminyl-[peptide chain release factor] + S-adenosyl-L-homocysteine + H(+)</text>
        <dbReference type="Rhea" id="RHEA:42896"/>
        <dbReference type="Rhea" id="RHEA-COMP:10271"/>
        <dbReference type="Rhea" id="RHEA-COMP:10272"/>
        <dbReference type="ChEBI" id="CHEBI:15378"/>
        <dbReference type="ChEBI" id="CHEBI:30011"/>
        <dbReference type="ChEBI" id="CHEBI:57856"/>
        <dbReference type="ChEBI" id="CHEBI:59789"/>
        <dbReference type="ChEBI" id="CHEBI:61891"/>
        <dbReference type="EC" id="2.1.1.297"/>
    </reaction>
</comment>
<dbReference type="Pfam" id="PF17827">
    <property type="entry name" value="PrmC_N"/>
    <property type="match status" value="1"/>
</dbReference>
<evidence type="ECO:0000259" key="7">
    <source>
        <dbReference type="Pfam" id="PF17827"/>
    </source>
</evidence>
<organism evidence="8 9">
    <name type="scientific">Parachlamydia acanthamoebae</name>
    <dbReference type="NCBI Taxonomy" id="83552"/>
    <lineage>
        <taxon>Bacteria</taxon>
        <taxon>Pseudomonadati</taxon>
        <taxon>Chlamydiota</taxon>
        <taxon>Chlamydiia</taxon>
        <taxon>Parachlamydiales</taxon>
        <taxon>Parachlamydiaceae</taxon>
        <taxon>Parachlamydia</taxon>
    </lineage>
</organism>
<sequence>MKTILEVLNLSTEYLLKQGISNARQQAVQLISDILHVVPIDLYLQFDRPLEDVELQKCREGLRRRGLREPLQYITGQVEFYDCSFKVNPAVLIPRNETEILADLIAQNLRQQDLSGKVLWDVCCGSGCLGISLKKKFPQLRVILADISDKALQVAKENSFLNRVDVEFVQGDFLQPFKGTQTDFLVCNPPYIPESDWESLEDEVKYEPKEALLGGADGLQFYKRLMTELPFFLKPLGKVWLEIGFNQGTAVQTLFEQNSRGCRWKICRFEKDWSGNDRFFFLENE</sequence>
<evidence type="ECO:0000256" key="1">
    <source>
        <dbReference type="ARBA" id="ARBA00022603"/>
    </source>
</evidence>
<dbReference type="NCBIfam" id="TIGR03534">
    <property type="entry name" value="RF_mod_PrmC"/>
    <property type="match status" value="1"/>
</dbReference>
<dbReference type="Proteomes" id="UP000031307">
    <property type="component" value="Unassembled WGS sequence"/>
</dbReference>
<dbReference type="NCBIfam" id="TIGR00536">
    <property type="entry name" value="hemK_fam"/>
    <property type="match status" value="1"/>
</dbReference>
<dbReference type="EC" id="2.1.1.297" evidence="5"/>
<comment type="similarity">
    <text evidence="5">Belongs to the protein N5-glutamine methyltransferase family. PrmC subfamily.</text>
</comment>
<feature type="domain" description="Methyltransferase small" evidence="6">
    <location>
        <begin position="102"/>
        <end position="192"/>
    </location>
</feature>
<dbReference type="PANTHER" id="PTHR18895">
    <property type="entry name" value="HEMK METHYLTRANSFERASE"/>
    <property type="match status" value="1"/>
</dbReference>
<evidence type="ECO:0000313" key="8">
    <source>
        <dbReference type="EMBL" id="KIA77514.1"/>
    </source>
</evidence>
<dbReference type="InterPro" id="IPR002052">
    <property type="entry name" value="DNA_methylase_N6_adenine_CS"/>
</dbReference>
<comment type="function">
    <text evidence="5">Methylates the class 1 translation termination release factors RF1/PrfA and RF2/PrfB on the glutamine residue of the universally conserved GGQ motif.</text>
</comment>
<dbReference type="GO" id="GO:0032259">
    <property type="term" value="P:methylation"/>
    <property type="evidence" value="ECO:0007669"/>
    <property type="project" value="UniProtKB-KW"/>
</dbReference>
<proteinExistence type="inferred from homology"/>
<evidence type="ECO:0000313" key="9">
    <source>
        <dbReference type="Proteomes" id="UP000031307"/>
    </source>
</evidence>
<dbReference type="InterPro" id="IPR040758">
    <property type="entry name" value="PrmC_N"/>
</dbReference>
<feature type="binding site" evidence="5">
    <location>
        <position position="173"/>
    </location>
    <ligand>
        <name>S-adenosyl-L-methionine</name>
        <dbReference type="ChEBI" id="CHEBI:59789"/>
    </ligand>
</feature>
<keyword evidence="3 5" id="KW-0949">S-adenosyl-L-methionine</keyword>
<dbReference type="InterPro" id="IPR029063">
    <property type="entry name" value="SAM-dependent_MTases_sf"/>
</dbReference>
<evidence type="ECO:0000259" key="6">
    <source>
        <dbReference type="Pfam" id="PF05175"/>
    </source>
</evidence>
<keyword evidence="1 5" id="KW-0489">Methyltransferase</keyword>
<dbReference type="InterPro" id="IPR019874">
    <property type="entry name" value="RF_methyltr_PrmC"/>
</dbReference>
<reference evidence="8 9" key="1">
    <citation type="journal article" date="2014" name="Mol. Biol. Evol.">
        <title>Massive expansion of Ubiquitination-related gene families within the Chlamydiae.</title>
        <authorList>
            <person name="Domman D."/>
            <person name="Collingro A."/>
            <person name="Lagkouvardos I."/>
            <person name="Gehre L."/>
            <person name="Weinmaier T."/>
            <person name="Rattei T."/>
            <person name="Subtil A."/>
            <person name="Horn M."/>
        </authorList>
    </citation>
    <scope>NUCLEOTIDE SEQUENCE [LARGE SCALE GENOMIC DNA]</scope>
    <source>
        <strain evidence="8 9">OEW1</strain>
    </source>
</reference>
<feature type="binding site" evidence="5">
    <location>
        <position position="146"/>
    </location>
    <ligand>
        <name>S-adenosyl-L-methionine</name>
        <dbReference type="ChEBI" id="CHEBI:59789"/>
    </ligand>
</feature>
<dbReference type="PANTHER" id="PTHR18895:SF74">
    <property type="entry name" value="MTRF1L RELEASE FACTOR GLUTAMINE METHYLTRANSFERASE"/>
    <property type="match status" value="1"/>
</dbReference>
<dbReference type="InterPro" id="IPR050320">
    <property type="entry name" value="N5-glutamine_MTase"/>
</dbReference>
<dbReference type="GO" id="GO:0003676">
    <property type="term" value="F:nucleic acid binding"/>
    <property type="evidence" value="ECO:0007669"/>
    <property type="project" value="InterPro"/>
</dbReference>
<dbReference type="AlphaFoldDB" id="A0A0C1EMB0"/>
<dbReference type="Pfam" id="PF05175">
    <property type="entry name" value="MTS"/>
    <property type="match status" value="1"/>
</dbReference>
<dbReference type="OMA" id="DFDARYW"/>
<dbReference type="HAMAP" id="MF_02126">
    <property type="entry name" value="RF_methyltr_PrmC"/>
    <property type="match status" value="1"/>
</dbReference>
<comment type="caution">
    <text evidence="8">The sequence shown here is derived from an EMBL/GenBank/DDBJ whole genome shotgun (WGS) entry which is preliminary data.</text>
</comment>
<gene>
    <name evidence="5 8" type="primary">prmC</name>
    <name evidence="8" type="ORF">DB43_GF00560</name>
</gene>
<protein>
    <recommendedName>
        <fullName evidence="5">Release factor glutamine methyltransferase</fullName>
        <shortName evidence="5">RF MTase</shortName>
        <ecNumber evidence="5">2.1.1.297</ecNumber>
    </recommendedName>
    <alternativeName>
        <fullName evidence="5">N5-glutamine methyltransferase PrmC</fullName>
    </alternativeName>
    <alternativeName>
        <fullName evidence="5">Protein-(glutamine-N5) MTase PrmC</fullName>
    </alternativeName>
    <alternativeName>
        <fullName evidence="5">Protein-glutamine N-methyltransferase PrmC</fullName>
    </alternativeName>
</protein>
<feature type="binding site" evidence="5">
    <location>
        <begin position="188"/>
        <end position="191"/>
    </location>
    <ligand>
        <name>substrate</name>
    </ligand>
</feature>
<dbReference type="EMBL" id="JSAM01000075">
    <property type="protein sequence ID" value="KIA77514.1"/>
    <property type="molecule type" value="Genomic_DNA"/>
</dbReference>
<dbReference type="Gene3D" id="3.40.50.150">
    <property type="entry name" value="Vaccinia Virus protein VP39"/>
    <property type="match status" value="1"/>
</dbReference>
<feature type="domain" description="Release factor glutamine methyltransferase N-terminal" evidence="7">
    <location>
        <begin position="6"/>
        <end position="76"/>
    </location>
</feature>
<evidence type="ECO:0000256" key="5">
    <source>
        <dbReference type="HAMAP-Rule" id="MF_02126"/>
    </source>
</evidence>
<dbReference type="Gene3D" id="1.10.8.10">
    <property type="entry name" value="DNA helicase RuvA subunit, C-terminal domain"/>
    <property type="match status" value="1"/>
</dbReference>
<comment type="caution">
    <text evidence="5">Lacks conserved residue(s) required for the propagation of feature annotation.</text>
</comment>
<dbReference type="PROSITE" id="PS00092">
    <property type="entry name" value="N6_MTASE"/>
    <property type="match status" value="1"/>
</dbReference>
<evidence type="ECO:0000256" key="2">
    <source>
        <dbReference type="ARBA" id="ARBA00022679"/>
    </source>
</evidence>
<dbReference type="GO" id="GO:0102559">
    <property type="term" value="F:peptide chain release factor N(5)-glutamine methyltransferase activity"/>
    <property type="evidence" value="ECO:0007669"/>
    <property type="project" value="UniProtKB-EC"/>
</dbReference>
<name>A0A0C1EMB0_9BACT</name>
<dbReference type="InterPro" id="IPR007848">
    <property type="entry name" value="Small_mtfrase_dom"/>
</dbReference>
<dbReference type="SUPFAM" id="SSF53335">
    <property type="entry name" value="S-adenosyl-L-methionine-dependent methyltransferases"/>
    <property type="match status" value="1"/>
</dbReference>
<evidence type="ECO:0000256" key="3">
    <source>
        <dbReference type="ARBA" id="ARBA00022691"/>
    </source>
</evidence>